<keyword evidence="3" id="KW-1185">Reference proteome</keyword>
<dbReference type="HOGENOM" id="CLU_1701235_0_0_9"/>
<dbReference type="STRING" id="212717.CTC_00808"/>
<accession>Q897D2</accession>
<dbReference type="Proteomes" id="UP000001412">
    <property type="component" value="Chromosome"/>
</dbReference>
<evidence type="ECO:0000313" key="2">
    <source>
        <dbReference type="EMBL" id="AAO35406.1"/>
    </source>
</evidence>
<reference evidence="2 3" key="1">
    <citation type="journal article" date="2003" name="Proc. Natl. Acad. Sci. U.S.A.">
        <title>The genome sequence of Clostridium tetani, the causative agent of tetanus disease.</title>
        <authorList>
            <person name="Brueggemann H."/>
            <person name="Baumer S."/>
            <person name="Fricke W.F."/>
            <person name="Wiezer A."/>
            <person name="Liesegang H."/>
            <person name="Decker I."/>
            <person name="Herzberg C."/>
            <person name="Martinez-Arias R."/>
            <person name="Merkl R."/>
            <person name="Henne A."/>
            <person name="Gottschalk G."/>
        </authorList>
    </citation>
    <scope>NUCLEOTIDE SEQUENCE [LARGE SCALE GENOMIC DNA]</scope>
    <source>
        <strain evidence="3">Massachusetts / E88</strain>
    </source>
</reference>
<protein>
    <submittedName>
        <fullName evidence="2">Uncharacterized protein</fullName>
    </submittedName>
</protein>
<dbReference type="AlphaFoldDB" id="Q897D2"/>
<dbReference type="KEGG" id="ctc:CTC_00808"/>
<proteinExistence type="predicted"/>
<name>Q897D2_CLOTE</name>
<feature type="compositionally biased region" description="Low complexity" evidence="1">
    <location>
        <begin position="85"/>
        <end position="104"/>
    </location>
</feature>
<feature type="region of interest" description="Disordered" evidence="1">
    <location>
        <begin position="77"/>
        <end position="104"/>
    </location>
</feature>
<evidence type="ECO:0000313" key="3">
    <source>
        <dbReference type="Proteomes" id="UP000001412"/>
    </source>
</evidence>
<evidence type="ECO:0000256" key="1">
    <source>
        <dbReference type="SAM" id="MobiDB-lite"/>
    </source>
</evidence>
<sequence length="154" mass="16727">MFIVSCSLKKAASQFFKTETQFFYFSTTIPACTSLTPFSILSPTGQVFSINCANLFNSSSEELLLKCILYLISEYPGLTSDNPKKPSASKSPSKSTQKSSRSIPFCSAKAKATIVWHAPRAHKTNSIGFIPLSVPPNSSGSSNKTLNPLEVEFT</sequence>
<dbReference type="EMBL" id="AE015927">
    <property type="protein sequence ID" value="AAO35406.1"/>
    <property type="molecule type" value="Genomic_DNA"/>
</dbReference>
<organism evidence="2 3">
    <name type="scientific">Clostridium tetani (strain Massachusetts / E88)</name>
    <dbReference type="NCBI Taxonomy" id="212717"/>
    <lineage>
        <taxon>Bacteria</taxon>
        <taxon>Bacillati</taxon>
        <taxon>Bacillota</taxon>
        <taxon>Clostridia</taxon>
        <taxon>Eubacteriales</taxon>
        <taxon>Clostridiaceae</taxon>
        <taxon>Clostridium</taxon>
    </lineage>
</organism>
<gene>
    <name evidence="2" type="ordered locus">CTC_00808</name>
</gene>